<dbReference type="EMBL" id="UINC01106583">
    <property type="protein sequence ID" value="SVC71343.1"/>
    <property type="molecule type" value="Genomic_DNA"/>
</dbReference>
<organism evidence="2">
    <name type="scientific">marine metagenome</name>
    <dbReference type="NCBI Taxonomy" id="408172"/>
    <lineage>
        <taxon>unclassified sequences</taxon>
        <taxon>metagenomes</taxon>
        <taxon>ecological metagenomes</taxon>
    </lineage>
</organism>
<feature type="region of interest" description="Disordered" evidence="1">
    <location>
        <begin position="46"/>
        <end position="78"/>
    </location>
</feature>
<evidence type="ECO:0000313" key="2">
    <source>
        <dbReference type="EMBL" id="SVC71343.1"/>
    </source>
</evidence>
<protein>
    <submittedName>
        <fullName evidence="2">Uncharacterized protein</fullName>
    </submittedName>
</protein>
<dbReference type="AlphaFoldDB" id="A0A382PD83"/>
<evidence type="ECO:0000256" key="1">
    <source>
        <dbReference type="SAM" id="MobiDB-lite"/>
    </source>
</evidence>
<gene>
    <name evidence="2" type="ORF">METZ01_LOCUS324197</name>
</gene>
<reference evidence="2" key="1">
    <citation type="submission" date="2018-05" db="EMBL/GenBank/DDBJ databases">
        <authorList>
            <person name="Lanie J.A."/>
            <person name="Ng W.-L."/>
            <person name="Kazmierczak K.M."/>
            <person name="Andrzejewski T.M."/>
            <person name="Davidsen T.M."/>
            <person name="Wayne K.J."/>
            <person name="Tettelin H."/>
            <person name="Glass J.I."/>
            <person name="Rusch D."/>
            <person name="Podicherti R."/>
            <person name="Tsui H.-C.T."/>
            <person name="Winkler M.E."/>
        </authorList>
    </citation>
    <scope>NUCLEOTIDE SEQUENCE</scope>
</reference>
<proteinExistence type="predicted"/>
<feature type="non-terminal residue" evidence="2">
    <location>
        <position position="1"/>
    </location>
</feature>
<sequence length="92" mass="9466">VAFLASPIGQISDSSPAVLKMSGVGSISGGEAMSRLEGSYAALQGNPIKSRGIQGPSPSPLFQSRPLNTSHMSDVLNEKASQRVGLLVDGQK</sequence>
<feature type="compositionally biased region" description="Polar residues" evidence="1">
    <location>
        <begin position="60"/>
        <end position="72"/>
    </location>
</feature>
<accession>A0A382PD83</accession>
<name>A0A382PD83_9ZZZZ</name>